<evidence type="ECO:0000313" key="2">
    <source>
        <dbReference type="Proteomes" id="UP000605784"/>
    </source>
</evidence>
<organism evidence="1 2">
    <name type="scientific">Haloarcula pellucida</name>
    <dbReference type="NCBI Taxonomy" id="1427151"/>
    <lineage>
        <taxon>Archaea</taxon>
        <taxon>Methanobacteriati</taxon>
        <taxon>Methanobacteriota</taxon>
        <taxon>Stenosarchaea group</taxon>
        <taxon>Halobacteria</taxon>
        <taxon>Halobacteriales</taxon>
        <taxon>Haloarculaceae</taxon>
        <taxon>Haloarcula</taxon>
    </lineage>
</organism>
<dbReference type="Proteomes" id="UP000605784">
    <property type="component" value="Unassembled WGS sequence"/>
</dbReference>
<keyword evidence="2" id="KW-1185">Reference proteome</keyword>
<reference evidence="1" key="1">
    <citation type="journal article" date="2014" name="Int. J. Syst. Evol. Microbiol.">
        <title>Complete genome sequence of Corynebacterium casei LMG S-19264T (=DSM 44701T), isolated from a smear-ripened cheese.</title>
        <authorList>
            <consortium name="US DOE Joint Genome Institute (JGI-PGF)"/>
            <person name="Walter F."/>
            <person name="Albersmeier A."/>
            <person name="Kalinowski J."/>
            <person name="Ruckert C."/>
        </authorList>
    </citation>
    <scope>NUCLEOTIDE SEQUENCE</scope>
    <source>
        <strain evidence="1">JCM 17820</strain>
    </source>
</reference>
<proteinExistence type="predicted"/>
<accession>A0A830GMQ7</accession>
<evidence type="ECO:0000313" key="1">
    <source>
        <dbReference type="EMBL" id="GGN98856.1"/>
    </source>
</evidence>
<gene>
    <name evidence="1" type="ORF">GCM10009030_29770</name>
</gene>
<dbReference type="EMBL" id="BMOU01000005">
    <property type="protein sequence ID" value="GGN98856.1"/>
    <property type="molecule type" value="Genomic_DNA"/>
</dbReference>
<sequence length="250" mass="26301">MSDDPVSVTRRDVVRTGGVLGGSSLLGVVGTASAGTTTRVVEVAAEFAVDAPEDVRLRTLHVDGAPPYRVATDDGLLVSDPYGPLTAADRSLLDDAAFVVRDAVGVAASGDRLATTLTARDETVRRLPRRLAPDYRAAYAVRLAAPLDVRVPSVTRVGEAARVTLGSDRYRVPPGETLTLERPERTVTVERRTVREADGASGLAADTGDPAALADVPPAVETGTAELHTAVTPVVRVRNLGRLTVEHGRR</sequence>
<reference evidence="1" key="2">
    <citation type="submission" date="2020-09" db="EMBL/GenBank/DDBJ databases">
        <authorList>
            <person name="Sun Q."/>
            <person name="Ohkuma M."/>
        </authorList>
    </citation>
    <scope>NUCLEOTIDE SEQUENCE</scope>
    <source>
        <strain evidence="1">JCM 17820</strain>
    </source>
</reference>
<dbReference type="RefSeq" id="WP_188999593.1">
    <property type="nucleotide sequence ID" value="NZ_BMOU01000005.1"/>
</dbReference>
<dbReference type="InterPro" id="IPR006311">
    <property type="entry name" value="TAT_signal"/>
</dbReference>
<name>A0A830GMQ7_9EURY</name>
<dbReference type="AlphaFoldDB" id="A0A830GMQ7"/>
<dbReference type="PROSITE" id="PS51318">
    <property type="entry name" value="TAT"/>
    <property type="match status" value="1"/>
</dbReference>
<protein>
    <submittedName>
        <fullName evidence="1">Uncharacterized protein</fullName>
    </submittedName>
</protein>
<comment type="caution">
    <text evidence="1">The sequence shown here is derived from an EMBL/GenBank/DDBJ whole genome shotgun (WGS) entry which is preliminary data.</text>
</comment>